<dbReference type="InterPro" id="IPR056795">
    <property type="entry name" value="PAC1-like_LisH-like_dom"/>
</dbReference>
<dbReference type="PROSITE" id="PS50896">
    <property type="entry name" value="LISH"/>
    <property type="match status" value="1"/>
</dbReference>
<reference evidence="4 5" key="1">
    <citation type="journal article" date="2018" name="PLoS Genet.">
        <title>Population sequencing reveals clonal diversity and ancestral inbreeding in the grapevine cultivar Chardonnay.</title>
        <authorList>
            <person name="Roach M.J."/>
            <person name="Johnson D.L."/>
            <person name="Bohlmann J."/>
            <person name="van Vuuren H.J."/>
            <person name="Jones S.J."/>
            <person name="Pretorius I.S."/>
            <person name="Schmidt S.A."/>
            <person name="Borneman A.R."/>
        </authorList>
    </citation>
    <scope>NUCLEOTIDE SEQUENCE [LARGE SCALE GENOMIC DNA]</scope>
    <source>
        <strain evidence="5">cv. Chardonnay</strain>
        <tissue evidence="4">Leaf</tissue>
    </source>
</reference>
<feature type="compositionally biased region" description="Basic and acidic residues" evidence="1">
    <location>
        <begin position="395"/>
        <end position="405"/>
    </location>
</feature>
<proteinExistence type="predicted"/>
<protein>
    <submittedName>
        <fullName evidence="4">Nucleolar and coiled-body phosphoprotein 1</fullName>
    </submittedName>
</protein>
<name>A0A438GUR1_VITVI</name>
<dbReference type="Pfam" id="PF24951">
    <property type="entry name" value="LisH_PAC1"/>
    <property type="match status" value="1"/>
</dbReference>
<dbReference type="SMART" id="SM00667">
    <property type="entry name" value="LisH"/>
    <property type="match status" value="1"/>
</dbReference>
<dbReference type="InterPro" id="IPR039191">
    <property type="entry name" value="Nopp140-like"/>
</dbReference>
<evidence type="ECO:0000259" key="2">
    <source>
        <dbReference type="Pfam" id="PF05022"/>
    </source>
</evidence>
<dbReference type="GO" id="GO:0005730">
    <property type="term" value="C:nucleolus"/>
    <property type="evidence" value="ECO:0007669"/>
    <property type="project" value="InterPro"/>
</dbReference>
<gene>
    <name evidence="4" type="primary">Nolc1</name>
    <name evidence="4" type="ORF">CK203_051816</name>
</gene>
<evidence type="ECO:0000256" key="1">
    <source>
        <dbReference type="SAM" id="MobiDB-lite"/>
    </source>
</evidence>
<dbReference type="Proteomes" id="UP000288805">
    <property type="component" value="Unassembled WGS sequence"/>
</dbReference>
<evidence type="ECO:0000313" key="4">
    <source>
        <dbReference type="EMBL" id="RVW75945.1"/>
    </source>
</evidence>
<dbReference type="EMBL" id="QGNW01000338">
    <property type="protein sequence ID" value="RVW75945.1"/>
    <property type="molecule type" value="Genomic_DNA"/>
</dbReference>
<sequence>MLPAIQNPSLTAFKPRSVMLSNQAMNNLSNKTSKTLNPCQKKTLLHSSILHYLQRSGFSKTLKYFQREAPLENDNGNGCSLDLEEVYYKSLETCDNASTNWNNCKEQDLEKSDKKDEEDNCVAVVETVSKKKKKRSEESNRKAVVNESGTANKFCNAKNSEKTLTKDIVPPLNVKSKEKKSKKISDPLDEGTEQVSSEISKEPVDETVCELQLDESSKKGKDKKKKSKLVSQSLVDNAEPHQLDTQPGENEENPKGLAAAEGREATDSEANIKSKDKKKKKLEKEKSKRTDSKSSNSQTFEEDALDEDDKVSKKRKRLACEESNSQPADKVVVEESKRQKTESSKESDGIKLLKEVKESLGSDLDKGDKGKVALNKSQETPIKQLDVQANGILDKNGEKSTERKQVKNQQNSTEMLLLQPKTVNAFQRVKIDEVEFADQRLQDNSYWAKGGADSGYGAKAQEILGQVRGRDFRHEKTKKKRGSYRGGQIDLQTHSVKFNYSDDD</sequence>
<dbReference type="InterPro" id="IPR007718">
    <property type="entry name" value="Srp40_C"/>
</dbReference>
<dbReference type="InterPro" id="IPR006594">
    <property type="entry name" value="LisH"/>
</dbReference>
<evidence type="ECO:0000259" key="3">
    <source>
        <dbReference type="Pfam" id="PF24951"/>
    </source>
</evidence>
<feature type="compositionally biased region" description="Acidic residues" evidence="1">
    <location>
        <begin position="300"/>
        <end position="309"/>
    </location>
</feature>
<evidence type="ECO:0000313" key="5">
    <source>
        <dbReference type="Proteomes" id="UP000288805"/>
    </source>
</evidence>
<feature type="compositionally biased region" description="Basic and acidic residues" evidence="1">
    <location>
        <begin position="282"/>
        <end position="292"/>
    </location>
</feature>
<dbReference type="Pfam" id="PF05022">
    <property type="entry name" value="SRP40_C"/>
    <property type="match status" value="1"/>
</dbReference>
<dbReference type="PANTHER" id="PTHR23216:SF1">
    <property type="entry name" value="NUCLEOLAR AND COILED-BODY PHOSPHOPROTEIN 1"/>
    <property type="match status" value="1"/>
</dbReference>
<dbReference type="AlphaFoldDB" id="A0A438GUR1"/>
<feature type="region of interest" description="Disordered" evidence="1">
    <location>
        <begin position="166"/>
        <end position="413"/>
    </location>
</feature>
<organism evidence="4 5">
    <name type="scientific">Vitis vinifera</name>
    <name type="common">Grape</name>
    <dbReference type="NCBI Taxonomy" id="29760"/>
    <lineage>
        <taxon>Eukaryota</taxon>
        <taxon>Viridiplantae</taxon>
        <taxon>Streptophyta</taxon>
        <taxon>Embryophyta</taxon>
        <taxon>Tracheophyta</taxon>
        <taxon>Spermatophyta</taxon>
        <taxon>Magnoliopsida</taxon>
        <taxon>eudicotyledons</taxon>
        <taxon>Gunneridae</taxon>
        <taxon>Pentapetalae</taxon>
        <taxon>rosids</taxon>
        <taxon>Vitales</taxon>
        <taxon>Vitaceae</taxon>
        <taxon>Viteae</taxon>
        <taxon>Vitis</taxon>
    </lineage>
</organism>
<comment type="caution">
    <text evidence="4">The sequence shown here is derived from an EMBL/GenBank/DDBJ whole genome shotgun (WGS) entry which is preliminary data.</text>
</comment>
<feature type="domain" description="Srp40 C-terminal" evidence="2">
    <location>
        <begin position="426"/>
        <end position="498"/>
    </location>
</feature>
<accession>A0A438GUR1</accession>
<feature type="compositionally biased region" description="Basic and acidic residues" evidence="1">
    <location>
        <begin position="261"/>
        <end position="274"/>
    </location>
</feature>
<feature type="domain" description="PAC1-like LisH-like dimerisation" evidence="3">
    <location>
        <begin position="44"/>
        <end position="74"/>
    </location>
</feature>
<dbReference type="PANTHER" id="PTHR23216">
    <property type="entry name" value="NUCLEOLAR AND COILED-BODY PHOSPHOPROTEIN 1"/>
    <property type="match status" value="1"/>
</dbReference>
<feature type="compositionally biased region" description="Basic and acidic residues" evidence="1">
    <location>
        <begin position="331"/>
        <end position="371"/>
    </location>
</feature>